<dbReference type="PANTHER" id="PTHR38340">
    <property type="entry name" value="S-LAYER PROTEIN"/>
    <property type="match status" value="1"/>
</dbReference>
<protein>
    <submittedName>
        <fullName evidence="5">DUF11 domain-containing protein</fullName>
    </submittedName>
</protein>
<dbReference type="Pfam" id="PF01345">
    <property type="entry name" value="DUF11"/>
    <property type="match status" value="1"/>
</dbReference>
<feature type="domain" description="DUF11" evidence="4">
    <location>
        <begin position="73"/>
        <end position="185"/>
    </location>
</feature>
<dbReference type="EMBL" id="WSEK01000004">
    <property type="protein sequence ID" value="MVQ48194.1"/>
    <property type="molecule type" value="Genomic_DNA"/>
</dbReference>
<organism evidence="5 6">
    <name type="scientific">Nocardioides agri</name>
    <dbReference type="NCBI Taxonomy" id="2682843"/>
    <lineage>
        <taxon>Bacteria</taxon>
        <taxon>Bacillati</taxon>
        <taxon>Actinomycetota</taxon>
        <taxon>Actinomycetes</taxon>
        <taxon>Propionibacteriales</taxon>
        <taxon>Nocardioidaceae</taxon>
        <taxon>Nocardioides</taxon>
    </lineage>
</organism>
<keyword evidence="2" id="KW-0964">Secreted</keyword>
<dbReference type="InterPro" id="IPR018511">
    <property type="entry name" value="Hemolysin-typ_Ca-bd_CS"/>
</dbReference>
<evidence type="ECO:0000313" key="5">
    <source>
        <dbReference type="EMBL" id="MVQ48194.1"/>
    </source>
</evidence>
<keyword evidence="6" id="KW-1185">Reference proteome</keyword>
<dbReference type="Pfam" id="PF17963">
    <property type="entry name" value="Big_9"/>
    <property type="match status" value="1"/>
</dbReference>
<dbReference type="PANTHER" id="PTHR38340:SF1">
    <property type="entry name" value="S-LAYER PROTEIN"/>
    <property type="match status" value="1"/>
</dbReference>
<comment type="caution">
    <text evidence="5">The sequence shown here is derived from an EMBL/GenBank/DDBJ whole genome shotgun (WGS) entry which is preliminary data.</text>
</comment>
<dbReference type="AlphaFoldDB" id="A0A6L6XLX1"/>
<dbReference type="Gene3D" id="2.60.40.2810">
    <property type="match status" value="1"/>
</dbReference>
<evidence type="ECO:0000256" key="1">
    <source>
        <dbReference type="ARBA" id="ARBA00004613"/>
    </source>
</evidence>
<evidence type="ECO:0000256" key="2">
    <source>
        <dbReference type="ARBA" id="ARBA00022525"/>
    </source>
</evidence>
<feature type="region of interest" description="Disordered" evidence="3">
    <location>
        <begin position="300"/>
        <end position="336"/>
    </location>
</feature>
<dbReference type="Gene3D" id="2.150.10.10">
    <property type="entry name" value="Serralysin-like metalloprotease, C-terminal"/>
    <property type="match status" value="2"/>
</dbReference>
<reference evidence="5 6" key="1">
    <citation type="submission" date="2019-12" db="EMBL/GenBank/DDBJ databases">
        <authorList>
            <person name="Huq M.A."/>
        </authorList>
    </citation>
    <scope>NUCLEOTIDE SEQUENCE [LARGE SCALE GENOMIC DNA]</scope>
    <source>
        <strain evidence="5 6">MAH-18</strain>
    </source>
</reference>
<dbReference type="GO" id="GO:0005509">
    <property type="term" value="F:calcium ion binding"/>
    <property type="evidence" value="ECO:0007669"/>
    <property type="project" value="InterPro"/>
</dbReference>
<proteinExistence type="predicted"/>
<gene>
    <name evidence="5" type="ORF">GON03_03300</name>
</gene>
<evidence type="ECO:0000313" key="6">
    <source>
        <dbReference type="Proteomes" id="UP000473525"/>
    </source>
</evidence>
<evidence type="ECO:0000256" key="3">
    <source>
        <dbReference type="SAM" id="MobiDB-lite"/>
    </source>
</evidence>
<accession>A0A6L6XLX1</accession>
<dbReference type="InterPro" id="IPR050557">
    <property type="entry name" value="RTX_toxin/Mannuronan_C5-epim"/>
</dbReference>
<comment type="subcellular location">
    <subcellularLocation>
        <location evidence="1">Secreted</location>
    </subcellularLocation>
</comment>
<dbReference type="Pfam" id="PF00353">
    <property type="entry name" value="HemolysinCabind"/>
    <property type="match status" value="3"/>
</dbReference>
<dbReference type="InterPro" id="IPR001343">
    <property type="entry name" value="Hemolysn_Ca-bd"/>
</dbReference>
<evidence type="ECO:0000259" key="4">
    <source>
        <dbReference type="Pfam" id="PF01345"/>
    </source>
</evidence>
<dbReference type="PRINTS" id="PR00313">
    <property type="entry name" value="CABNDNGRPT"/>
</dbReference>
<dbReference type="PROSITE" id="PS00330">
    <property type="entry name" value="HEMOLYSIN_CALCIUM"/>
    <property type="match status" value="1"/>
</dbReference>
<sequence length="336" mass="33899">MANDTDADGDTLTVTGKTNGAHGTVTCTTTTCTYTPAAGYNGTDSFTYTISDGHGGTDTGTVTVTITGVSGADVSVTNSALLAQPKIGSLSGYRVVVTNTGAALSGAVTLTDRLPTAFKVRSVTPSTCSAPTGTLTCVLGALAPGQKVTIEVTGAFVRGGRISDTATIKAVGDPNPVNDTAIATLSVRGASCTVVGTFGDDDLSGTRRDDVICGLAGNDRIAGGAGDDILYGNERDDVLLGGRGDDTIDGGPGEDTASFAGSDRGVRCDLLRARATGEGTDVIVDVEDLVGSRYADQLYGDDEDNTLWGGPGDDTLVGRGGRDRVHQGPGHGTVRP</sequence>
<dbReference type="GO" id="GO:0005576">
    <property type="term" value="C:extracellular region"/>
    <property type="evidence" value="ECO:0007669"/>
    <property type="project" value="UniProtKB-SubCell"/>
</dbReference>
<name>A0A6L6XLX1_9ACTN</name>
<dbReference type="Proteomes" id="UP000473525">
    <property type="component" value="Unassembled WGS sequence"/>
</dbReference>
<dbReference type="SUPFAM" id="SSF51120">
    <property type="entry name" value="beta-Roll"/>
    <property type="match status" value="2"/>
</dbReference>
<dbReference type="InterPro" id="IPR011049">
    <property type="entry name" value="Serralysin-like_metalloprot_C"/>
</dbReference>
<dbReference type="InterPro" id="IPR001434">
    <property type="entry name" value="OmcB-like_DUF11"/>
</dbReference>